<dbReference type="AlphaFoldDB" id="A0A5J4KUR9"/>
<comment type="caution">
    <text evidence="1">The sequence shown here is derived from an EMBL/GenBank/DDBJ whole genome shotgun (WGS) entry which is preliminary data.</text>
</comment>
<dbReference type="InterPro" id="IPR037883">
    <property type="entry name" value="Knr4/Smi1-like_sf"/>
</dbReference>
<dbReference type="RefSeq" id="WP_151758663.1">
    <property type="nucleotide sequence ID" value="NZ_BKZW01000003.1"/>
</dbReference>
<name>A0A5J4KUR9_9CHLR</name>
<dbReference type="EMBL" id="BKZW01000003">
    <property type="protein sequence ID" value="GER90962.1"/>
    <property type="molecule type" value="Genomic_DNA"/>
</dbReference>
<proteinExistence type="predicted"/>
<dbReference type="SUPFAM" id="SSF160631">
    <property type="entry name" value="SMI1/KNR4-like"/>
    <property type="match status" value="1"/>
</dbReference>
<evidence type="ECO:0000313" key="1">
    <source>
        <dbReference type="EMBL" id="GER90962.1"/>
    </source>
</evidence>
<keyword evidence="2" id="KW-1185">Reference proteome</keyword>
<gene>
    <name evidence="1" type="ORF">KDW_51240</name>
</gene>
<reference evidence="1 2" key="1">
    <citation type="submission" date="2019-10" db="EMBL/GenBank/DDBJ databases">
        <title>Dictyobacter vulcani sp. nov., within the class Ktedonobacteria, isolated from soil of volcanic Mt. Zao.</title>
        <authorList>
            <person name="Zheng Y."/>
            <person name="Wang C.M."/>
            <person name="Sakai Y."/>
            <person name="Abe K."/>
            <person name="Yokota A."/>
            <person name="Yabe S."/>
        </authorList>
    </citation>
    <scope>NUCLEOTIDE SEQUENCE [LARGE SCALE GENOMIC DNA]</scope>
    <source>
        <strain evidence="1 2">W12</strain>
    </source>
</reference>
<evidence type="ECO:0000313" key="2">
    <source>
        <dbReference type="Proteomes" id="UP000326912"/>
    </source>
</evidence>
<accession>A0A5J4KUR9</accession>
<organism evidence="1 2">
    <name type="scientific">Dictyobacter vulcani</name>
    <dbReference type="NCBI Taxonomy" id="2607529"/>
    <lineage>
        <taxon>Bacteria</taxon>
        <taxon>Bacillati</taxon>
        <taxon>Chloroflexota</taxon>
        <taxon>Ktedonobacteria</taxon>
        <taxon>Ktedonobacterales</taxon>
        <taxon>Dictyobacteraceae</taxon>
        <taxon>Dictyobacter</taxon>
    </lineage>
</organism>
<evidence type="ECO:0008006" key="3">
    <source>
        <dbReference type="Google" id="ProtNLM"/>
    </source>
</evidence>
<protein>
    <recommendedName>
        <fullName evidence="3">Knr4/Smi1-like domain-containing protein</fullName>
    </recommendedName>
</protein>
<dbReference type="PANTHER" id="PTHR32011">
    <property type="entry name" value="OS08G0472400 PROTEIN"/>
    <property type="match status" value="1"/>
</dbReference>
<sequence>MPQINEHFLSQVRDQTEARWRDNRSLTFEEFLAQDQASYIWQQGTKWLGLSDEEINTLEMQWSLQFPPDYRLFLKYLHCIDKPITIATYDGDTRKIIPCDSILLHNWQKDTQSIQIAYQQLADDLTYDVLNNNSWKPGWGRKPVTRYGQSQQIEKLVSEAPKLIPVYGHRFLLTEPCVAGNPIITLRQSRMVIYSPDLFFFLCKDFSDLLFMDKKELQHLLIESHRISKERYQEYKKIPFWGELF</sequence>
<dbReference type="PANTHER" id="PTHR32011:SF2">
    <property type="entry name" value="OS08G0472400 PROTEIN"/>
    <property type="match status" value="1"/>
</dbReference>
<dbReference type="Proteomes" id="UP000326912">
    <property type="component" value="Unassembled WGS sequence"/>
</dbReference>